<evidence type="ECO:0000256" key="1">
    <source>
        <dbReference type="SAM" id="MobiDB-lite"/>
    </source>
</evidence>
<accession>A0A6A3LH22</accession>
<comment type="caution">
    <text evidence="2">The sequence shown here is derived from an EMBL/GenBank/DDBJ whole genome shotgun (WGS) entry which is preliminary data.</text>
</comment>
<proteinExistence type="predicted"/>
<evidence type="ECO:0000313" key="3">
    <source>
        <dbReference type="Proteomes" id="UP000429607"/>
    </source>
</evidence>
<dbReference type="Proteomes" id="UP000429607">
    <property type="component" value="Unassembled WGS sequence"/>
</dbReference>
<sequence length="87" mass="9807">MRIIEPAGYENFVLKREDKNGRAELIVAHVSFLVNYQSPVSLLPRIADDLAAQLEHEDSSTSTTDSSDKKAKSEYNYNDGRPELFTC</sequence>
<dbReference type="AlphaFoldDB" id="A0A6A3LH22"/>
<organism evidence="2 3">
    <name type="scientific">Phytophthora rubi</name>
    <dbReference type="NCBI Taxonomy" id="129364"/>
    <lineage>
        <taxon>Eukaryota</taxon>
        <taxon>Sar</taxon>
        <taxon>Stramenopiles</taxon>
        <taxon>Oomycota</taxon>
        <taxon>Peronosporomycetes</taxon>
        <taxon>Peronosporales</taxon>
        <taxon>Peronosporaceae</taxon>
        <taxon>Phytophthora</taxon>
    </lineage>
</organism>
<protein>
    <submittedName>
        <fullName evidence="2">Uncharacterized protein</fullName>
    </submittedName>
</protein>
<reference evidence="2 3" key="1">
    <citation type="submission" date="2018-09" db="EMBL/GenBank/DDBJ databases">
        <title>Genomic investigation of the strawberry pathogen Phytophthora fragariae indicates pathogenicity is determined by transcriptional variation in three key races.</title>
        <authorList>
            <person name="Adams T.M."/>
            <person name="Armitage A.D."/>
            <person name="Sobczyk M.K."/>
            <person name="Bates H.J."/>
            <person name="Dunwell J.M."/>
            <person name="Nellist C.F."/>
            <person name="Harrison R.J."/>
        </authorList>
    </citation>
    <scope>NUCLEOTIDE SEQUENCE [LARGE SCALE GENOMIC DNA]</scope>
    <source>
        <strain evidence="2 3">SCRP249</strain>
    </source>
</reference>
<gene>
    <name evidence="2" type="ORF">PR001_g14071</name>
</gene>
<feature type="region of interest" description="Disordered" evidence="1">
    <location>
        <begin position="54"/>
        <end position="87"/>
    </location>
</feature>
<name>A0A6A3LH22_9STRA</name>
<dbReference type="EMBL" id="QXFV01000993">
    <property type="protein sequence ID" value="KAE9018686.1"/>
    <property type="molecule type" value="Genomic_DNA"/>
</dbReference>
<evidence type="ECO:0000313" key="2">
    <source>
        <dbReference type="EMBL" id="KAE9018686.1"/>
    </source>
</evidence>